<evidence type="ECO:0000313" key="3">
    <source>
        <dbReference type="Proteomes" id="UP000198862"/>
    </source>
</evidence>
<dbReference type="InterPro" id="IPR005625">
    <property type="entry name" value="PepSY-ass_TM"/>
</dbReference>
<organism evidence="2 3">
    <name type="scientific">Pseudoalteromonas denitrificans DSM 6059</name>
    <dbReference type="NCBI Taxonomy" id="1123010"/>
    <lineage>
        <taxon>Bacteria</taxon>
        <taxon>Pseudomonadati</taxon>
        <taxon>Pseudomonadota</taxon>
        <taxon>Gammaproteobacteria</taxon>
        <taxon>Alteromonadales</taxon>
        <taxon>Pseudoalteromonadaceae</taxon>
        <taxon>Pseudoalteromonas</taxon>
    </lineage>
</organism>
<dbReference type="Pfam" id="PF03929">
    <property type="entry name" value="PepSY_TM"/>
    <property type="match status" value="1"/>
</dbReference>
<keyword evidence="3" id="KW-1185">Reference proteome</keyword>
<keyword evidence="1" id="KW-0812">Transmembrane</keyword>
<gene>
    <name evidence="2" type="ORF">SAMN02745724_05089</name>
</gene>
<evidence type="ECO:0000313" key="2">
    <source>
        <dbReference type="EMBL" id="SFD65002.1"/>
    </source>
</evidence>
<dbReference type="PANTHER" id="PTHR34219:SF8">
    <property type="entry name" value="PEPSY DOMAIN-CONTAINING PROTEIN"/>
    <property type="match status" value="1"/>
</dbReference>
<proteinExistence type="predicted"/>
<keyword evidence="1" id="KW-1133">Transmembrane helix</keyword>
<dbReference type="PANTHER" id="PTHR34219">
    <property type="entry name" value="IRON-REGULATED INNER MEMBRANE PROTEIN-RELATED"/>
    <property type="match status" value="1"/>
</dbReference>
<dbReference type="AlphaFoldDB" id="A0A1I1U2E5"/>
<dbReference type="Proteomes" id="UP000198862">
    <property type="component" value="Unassembled WGS sequence"/>
</dbReference>
<protein>
    <submittedName>
        <fullName evidence="2">PepSY-associated TM region</fullName>
    </submittedName>
</protein>
<accession>A0A1I1U2E5</accession>
<keyword evidence="1" id="KW-0472">Membrane</keyword>
<reference evidence="2 3" key="1">
    <citation type="submission" date="2016-10" db="EMBL/GenBank/DDBJ databases">
        <authorList>
            <person name="de Groot N.N."/>
        </authorList>
    </citation>
    <scope>NUCLEOTIDE SEQUENCE [LARGE SCALE GENOMIC DNA]</scope>
    <source>
        <strain evidence="2 3">DSM 6059</strain>
    </source>
</reference>
<dbReference type="STRING" id="1123010.SAMN02745724_05089"/>
<evidence type="ECO:0000256" key="1">
    <source>
        <dbReference type="SAM" id="Phobius"/>
    </source>
</evidence>
<feature type="transmembrane region" description="Helical" evidence="1">
    <location>
        <begin position="104"/>
        <end position="129"/>
    </location>
</feature>
<sequence length="150" mass="17693">MPQKMQVTALPQTPRLSLDSLINKVKNTFVNYEIGTWEIFDNIKNNQGRTDTAYIIRHTDNVWKKVYLNQYTGEILSEPVDLDHDLTDWLLDLHYQLLLATKGAFFGFVIALLFLFLAISGIILYRHFWLKFFTLRFKKAKQIFSVIYIK</sequence>
<name>A0A1I1U2E5_9GAMM</name>
<dbReference type="EMBL" id="FOLO01000080">
    <property type="protein sequence ID" value="SFD65002.1"/>
    <property type="molecule type" value="Genomic_DNA"/>
</dbReference>